<feature type="coiled-coil region" evidence="1">
    <location>
        <begin position="160"/>
        <end position="245"/>
    </location>
</feature>
<feature type="compositionally biased region" description="Low complexity" evidence="2">
    <location>
        <begin position="26"/>
        <end position="39"/>
    </location>
</feature>
<evidence type="ECO:0000256" key="2">
    <source>
        <dbReference type="SAM" id="MobiDB-lite"/>
    </source>
</evidence>
<protein>
    <submittedName>
        <fullName evidence="3">Uncharacterized protein</fullName>
    </submittedName>
</protein>
<evidence type="ECO:0000256" key="1">
    <source>
        <dbReference type="SAM" id="Coils"/>
    </source>
</evidence>
<sequence>MAPRGKRSNATGSSPAAKRSRMATGAPSRRAATPSATAPRPKRPYRLNEELIRADDFILVEYDGEVPESEDSNEDWIIFAPLDVPITPEIERKIEAHPKLSPIHKELKEKTKKTCSLKLQHHKIYAYSTSYDQHFRVDVVEFLPSNCLRLHWEAYGKGGVVMVDNDAEEMEEENEEDVEELIQIENEFNKNRIEELQSQLEEKQRSEETLRAALKLKEAEIASLKKELEEKLAHEFATKQDQEQVFNGENAETAKTHNAAEAIDEVEDVADDVVPRDEDVGLQADVGPCAPRVSNGTASAEEGTSVAVDVVQESDNTKVSTAAEATDEDGKVVEDAAANIENGTPAAHKIAQIAEHSVVEAAEKTDAVKEIEHRAEDVTAFVEDGAPVIEEVARIANHFVDEADKTDNADVKEIPVNQGADDRVDVAVEEAIAAVEKIETQAEDLTTSVENGAPITPISQEVAPGAEDPVDVSGKLANADVDEDAIPAEDVTVEDGAPIAQGVDQGADDSLDVTEKVDNDVVEIVTTDAEDVDAWLV</sequence>
<name>G0MYB1_CAEBE</name>
<dbReference type="EMBL" id="GL379820">
    <property type="protein sequence ID" value="EGT47584.1"/>
    <property type="molecule type" value="Genomic_DNA"/>
</dbReference>
<accession>G0MYB1</accession>
<dbReference type="InParanoid" id="G0MYB1"/>
<proteinExistence type="predicted"/>
<reference evidence="4" key="1">
    <citation type="submission" date="2011-07" db="EMBL/GenBank/DDBJ databases">
        <authorList>
            <consortium name="Caenorhabditis brenneri Sequencing and Analysis Consortium"/>
            <person name="Wilson R.K."/>
        </authorList>
    </citation>
    <scope>NUCLEOTIDE SEQUENCE [LARGE SCALE GENOMIC DNA]</scope>
    <source>
        <strain evidence="4">PB2801</strain>
    </source>
</reference>
<dbReference type="AlphaFoldDB" id="G0MYB1"/>
<feature type="region of interest" description="Disordered" evidence="2">
    <location>
        <begin position="282"/>
        <end position="303"/>
    </location>
</feature>
<evidence type="ECO:0000313" key="3">
    <source>
        <dbReference type="EMBL" id="EGT47584.1"/>
    </source>
</evidence>
<gene>
    <name evidence="3" type="ORF">CAEBREN_06446</name>
</gene>
<dbReference type="OMA" id="DSNEDWI"/>
<keyword evidence="1" id="KW-0175">Coiled coil</keyword>
<feature type="region of interest" description="Disordered" evidence="2">
    <location>
        <begin position="1"/>
        <end position="46"/>
    </location>
</feature>
<evidence type="ECO:0000313" key="4">
    <source>
        <dbReference type="Proteomes" id="UP000008068"/>
    </source>
</evidence>
<organism evidence="4">
    <name type="scientific">Caenorhabditis brenneri</name>
    <name type="common">Nematode worm</name>
    <dbReference type="NCBI Taxonomy" id="135651"/>
    <lineage>
        <taxon>Eukaryota</taxon>
        <taxon>Metazoa</taxon>
        <taxon>Ecdysozoa</taxon>
        <taxon>Nematoda</taxon>
        <taxon>Chromadorea</taxon>
        <taxon>Rhabditida</taxon>
        <taxon>Rhabditina</taxon>
        <taxon>Rhabditomorpha</taxon>
        <taxon>Rhabditoidea</taxon>
        <taxon>Rhabditidae</taxon>
        <taxon>Peloderinae</taxon>
        <taxon>Caenorhabditis</taxon>
    </lineage>
</organism>
<dbReference type="Proteomes" id="UP000008068">
    <property type="component" value="Unassembled WGS sequence"/>
</dbReference>
<keyword evidence="4" id="KW-1185">Reference proteome</keyword>
<dbReference type="HOGENOM" id="CLU_507380_0_0_1"/>